<proteinExistence type="inferred from homology"/>
<evidence type="ECO:0000256" key="8">
    <source>
        <dbReference type="SAM" id="Phobius"/>
    </source>
</evidence>
<evidence type="ECO:0000313" key="10">
    <source>
        <dbReference type="Proteomes" id="UP001596545"/>
    </source>
</evidence>
<comment type="subcellular location">
    <subcellularLocation>
        <location evidence="1">Cell membrane</location>
        <topology evidence="1">Multi-pass membrane protein</topology>
    </subcellularLocation>
</comment>
<evidence type="ECO:0000256" key="7">
    <source>
        <dbReference type="SAM" id="MobiDB-lite"/>
    </source>
</evidence>
<keyword evidence="3" id="KW-1003">Cell membrane</keyword>
<feature type="transmembrane region" description="Helical" evidence="8">
    <location>
        <begin position="45"/>
        <end position="65"/>
    </location>
</feature>
<protein>
    <submittedName>
        <fullName evidence="9">YbhN family protein</fullName>
    </submittedName>
</protein>
<keyword evidence="6 8" id="KW-0472">Membrane</keyword>
<feature type="transmembrane region" description="Helical" evidence="8">
    <location>
        <begin position="248"/>
        <end position="270"/>
    </location>
</feature>
<evidence type="ECO:0000256" key="2">
    <source>
        <dbReference type="ARBA" id="ARBA00011061"/>
    </source>
</evidence>
<dbReference type="RefSeq" id="WP_256409892.1">
    <property type="nucleotide sequence ID" value="NZ_JANHDN010000008.1"/>
</dbReference>
<feature type="transmembrane region" description="Helical" evidence="8">
    <location>
        <begin position="21"/>
        <end position="39"/>
    </location>
</feature>
<dbReference type="Pfam" id="PF03706">
    <property type="entry name" value="LPG_synthase_TM"/>
    <property type="match status" value="1"/>
</dbReference>
<dbReference type="PANTHER" id="PTHR39087">
    <property type="entry name" value="UPF0104 MEMBRANE PROTEIN MJ1595"/>
    <property type="match status" value="1"/>
</dbReference>
<evidence type="ECO:0000313" key="9">
    <source>
        <dbReference type="EMBL" id="MFC7325817.1"/>
    </source>
</evidence>
<name>A0ABD6AP20_9EURY</name>
<reference evidence="9 10" key="1">
    <citation type="journal article" date="2019" name="Int. J. Syst. Evol. Microbiol.">
        <title>The Global Catalogue of Microorganisms (GCM) 10K type strain sequencing project: providing services to taxonomists for standard genome sequencing and annotation.</title>
        <authorList>
            <consortium name="The Broad Institute Genomics Platform"/>
            <consortium name="The Broad Institute Genome Sequencing Center for Infectious Disease"/>
            <person name="Wu L."/>
            <person name="Ma J."/>
        </authorList>
    </citation>
    <scope>NUCLEOTIDE SEQUENCE [LARGE SCALE GENOMIC DNA]</scope>
    <source>
        <strain evidence="9 10">CGMCC 1.12554</strain>
    </source>
</reference>
<evidence type="ECO:0000256" key="1">
    <source>
        <dbReference type="ARBA" id="ARBA00004651"/>
    </source>
</evidence>
<evidence type="ECO:0000256" key="3">
    <source>
        <dbReference type="ARBA" id="ARBA00022475"/>
    </source>
</evidence>
<dbReference type="GO" id="GO:0005886">
    <property type="term" value="C:plasma membrane"/>
    <property type="evidence" value="ECO:0007669"/>
    <property type="project" value="UniProtKB-SubCell"/>
</dbReference>
<comment type="similarity">
    <text evidence="2">Belongs to the UPF0104 family.</text>
</comment>
<organism evidence="9 10">
    <name type="scientific">Halorubrum rutilum</name>
    <dbReference type="NCBI Taxonomy" id="1364933"/>
    <lineage>
        <taxon>Archaea</taxon>
        <taxon>Methanobacteriati</taxon>
        <taxon>Methanobacteriota</taxon>
        <taxon>Stenosarchaea group</taxon>
        <taxon>Halobacteria</taxon>
        <taxon>Halobacteriales</taxon>
        <taxon>Haloferacaceae</taxon>
        <taxon>Halorubrum</taxon>
    </lineage>
</organism>
<feature type="transmembrane region" description="Helical" evidence="8">
    <location>
        <begin position="282"/>
        <end position="300"/>
    </location>
</feature>
<dbReference type="PANTHER" id="PTHR39087:SF2">
    <property type="entry name" value="UPF0104 MEMBRANE PROTEIN MJ1595"/>
    <property type="match status" value="1"/>
</dbReference>
<keyword evidence="10" id="KW-1185">Reference proteome</keyword>
<dbReference type="EMBL" id="JBHTBL010000012">
    <property type="protein sequence ID" value="MFC7325817.1"/>
    <property type="molecule type" value="Genomic_DNA"/>
</dbReference>
<dbReference type="InterPro" id="IPR022791">
    <property type="entry name" value="L-PG_synthase/AglD"/>
</dbReference>
<evidence type="ECO:0000256" key="6">
    <source>
        <dbReference type="ARBA" id="ARBA00023136"/>
    </source>
</evidence>
<feature type="transmembrane region" description="Helical" evidence="8">
    <location>
        <begin position="137"/>
        <end position="156"/>
    </location>
</feature>
<dbReference type="Proteomes" id="UP001596545">
    <property type="component" value="Unassembled WGS sequence"/>
</dbReference>
<dbReference type="AlphaFoldDB" id="A0ABD6AP20"/>
<feature type="transmembrane region" description="Helical" evidence="8">
    <location>
        <begin position="176"/>
        <end position="197"/>
    </location>
</feature>
<comment type="caution">
    <text evidence="9">The sequence shown here is derived from an EMBL/GenBank/DDBJ whole genome shotgun (WGS) entry which is preliminary data.</text>
</comment>
<accession>A0ABD6AP20</accession>
<keyword evidence="5 8" id="KW-1133">Transmembrane helix</keyword>
<feature type="region of interest" description="Disordered" evidence="7">
    <location>
        <begin position="361"/>
        <end position="411"/>
    </location>
</feature>
<evidence type="ECO:0000256" key="5">
    <source>
        <dbReference type="ARBA" id="ARBA00022989"/>
    </source>
</evidence>
<gene>
    <name evidence="9" type="ORF">ACFQMF_14685</name>
</gene>
<keyword evidence="4 8" id="KW-0812">Transmembrane</keyword>
<sequence length="411" mass="40602">MTPAGLRARLRAGVSRERLTLVGTLLVLGVGAAFVARGLDADAAVAAMATADPTLLAVATGVYLLSWPVRGRRYGDVLAAMGRRCRTGFLTATVFASQTANLAIPARAGDGVRAYLLKERRDVPYPTGVASLAVERAFDLVAIGVLGGTGLALLLLTGRSPGSGDSVGAVAPSTALAAAGGIAAVAAAASVATVAVARSDRRFGPALRDRLARSETDRPRLSDAVDALVRFGASVRVVAADPRRLGAVFLWSVLVWALDVLTAVLVLAALTGGIGGAVPTPTLFVVGTLAVSVGNLAKVLPLSQGGIGLYEAAFTGLVVSATGLPVETALAAAILDHALKNAVTLAGGGVAALALGLSPTAGPASDGEPNPSVKADGGSVAGEPGTGGARGDAAPDASAEAESSGPGPSDF</sequence>
<feature type="compositionally biased region" description="Low complexity" evidence="7">
    <location>
        <begin position="391"/>
        <end position="411"/>
    </location>
</feature>
<evidence type="ECO:0000256" key="4">
    <source>
        <dbReference type="ARBA" id="ARBA00022692"/>
    </source>
</evidence>